<reference evidence="3" key="1">
    <citation type="journal article" date="2019" name="Int. J. Syst. Evol. Microbiol.">
        <title>The Global Catalogue of Microorganisms (GCM) 10K type strain sequencing project: providing services to taxonomists for standard genome sequencing and annotation.</title>
        <authorList>
            <consortium name="The Broad Institute Genomics Platform"/>
            <consortium name="The Broad Institute Genome Sequencing Center for Infectious Disease"/>
            <person name="Wu L."/>
            <person name="Ma J."/>
        </authorList>
    </citation>
    <scope>NUCLEOTIDE SEQUENCE [LARGE SCALE GENOMIC DNA]</scope>
    <source>
        <strain evidence="3">CCUG 58938</strain>
    </source>
</reference>
<keyword evidence="1" id="KW-0812">Transmembrane</keyword>
<keyword evidence="1" id="KW-0472">Membrane</keyword>
<feature type="transmembrane region" description="Helical" evidence="1">
    <location>
        <begin position="79"/>
        <end position="99"/>
    </location>
</feature>
<comment type="caution">
    <text evidence="2">The sequence shown here is derived from an EMBL/GenBank/DDBJ whole genome shotgun (WGS) entry which is preliminary data.</text>
</comment>
<name>A0ABW3JY27_9BACT</name>
<evidence type="ECO:0000313" key="3">
    <source>
        <dbReference type="Proteomes" id="UP001597112"/>
    </source>
</evidence>
<evidence type="ECO:0000313" key="2">
    <source>
        <dbReference type="EMBL" id="MFD0998498.1"/>
    </source>
</evidence>
<proteinExistence type="predicted"/>
<feature type="transmembrane region" description="Helical" evidence="1">
    <location>
        <begin position="52"/>
        <end position="73"/>
    </location>
</feature>
<dbReference type="Proteomes" id="UP001597112">
    <property type="component" value="Unassembled WGS sequence"/>
</dbReference>
<accession>A0ABW3JY27</accession>
<organism evidence="2 3">
    <name type="scientific">Ohtaekwangia kribbensis</name>
    <dbReference type="NCBI Taxonomy" id="688913"/>
    <lineage>
        <taxon>Bacteria</taxon>
        <taxon>Pseudomonadati</taxon>
        <taxon>Bacteroidota</taxon>
        <taxon>Cytophagia</taxon>
        <taxon>Cytophagales</taxon>
        <taxon>Fulvivirgaceae</taxon>
        <taxon>Ohtaekwangia</taxon>
    </lineage>
</organism>
<evidence type="ECO:0000256" key="1">
    <source>
        <dbReference type="SAM" id="Phobius"/>
    </source>
</evidence>
<feature type="transmembrane region" description="Helical" evidence="1">
    <location>
        <begin position="12"/>
        <end position="31"/>
    </location>
</feature>
<sequence>MTVESKLMCGIILITIPSIEYGGYFLLMVLSGKFTKIEFNAFQKSMFRAGHAHAGVIVILSLVCQLLADHVALPLGATWFVRASIPASALLISGGFFFSSMSPNATRPSKLVALIYTGALLLAAGLITLGVGLLI</sequence>
<dbReference type="RefSeq" id="WP_377575298.1">
    <property type="nucleotide sequence ID" value="NZ_JBHTKA010000001.1"/>
</dbReference>
<gene>
    <name evidence="2" type="ORF">ACFQ21_04240</name>
</gene>
<dbReference type="EMBL" id="JBHTKA010000001">
    <property type="protein sequence ID" value="MFD0998498.1"/>
    <property type="molecule type" value="Genomic_DNA"/>
</dbReference>
<keyword evidence="3" id="KW-1185">Reference proteome</keyword>
<protein>
    <submittedName>
        <fullName evidence="2">Uncharacterized protein</fullName>
    </submittedName>
</protein>
<keyword evidence="1" id="KW-1133">Transmembrane helix</keyword>
<feature type="transmembrane region" description="Helical" evidence="1">
    <location>
        <begin position="111"/>
        <end position="134"/>
    </location>
</feature>